<dbReference type="STRING" id="1198245.SAMN05444858_11041"/>
<evidence type="ECO:0000256" key="1">
    <source>
        <dbReference type="ARBA" id="ARBA00022691"/>
    </source>
</evidence>
<dbReference type="InterPro" id="IPR026335">
    <property type="entry name" value="rSAM_SPASM_FxsB"/>
</dbReference>
<dbReference type="InterPro" id="IPR013785">
    <property type="entry name" value="Aldolase_TIM"/>
</dbReference>
<dbReference type="InterPro" id="IPR007197">
    <property type="entry name" value="rSAM"/>
</dbReference>
<evidence type="ECO:0000259" key="6">
    <source>
        <dbReference type="PROSITE" id="PS51918"/>
    </source>
</evidence>
<dbReference type="RefSeq" id="WP_076471328.1">
    <property type="nucleotide sequence ID" value="NZ_FTNF01000010.1"/>
</dbReference>
<dbReference type="PANTHER" id="PTHR43273:SF8">
    <property type="entry name" value="RADICAL SAM DOMAIN PROTEIN"/>
    <property type="match status" value="1"/>
</dbReference>
<keyword evidence="1" id="KW-0949">S-adenosyl-L-methionine</keyword>
<evidence type="ECO:0000256" key="3">
    <source>
        <dbReference type="ARBA" id="ARBA00023004"/>
    </source>
</evidence>
<dbReference type="NCBIfam" id="TIGR04267">
    <property type="entry name" value="mod_HExxH"/>
    <property type="match status" value="1"/>
</dbReference>
<dbReference type="InterPro" id="IPR023867">
    <property type="entry name" value="Sulphatase_maturase_rSAM"/>
</dbReference>
<dbReference type="NCBIfam" id="TIGR04269">
    <property type="entry name" value="SAM_SPASM_FxsB"/>
    <property type="match status" value="1"/>
</dbReference>
<dbReference type="Pfam" id="PF04055">
    <property type="entry name" value="Radical_SAM"/>
    <property type="match status" value="1"/>
</dbReference>
<organism evidence="7 8">
    <name type="scientific">Micromonospora avicenniae</name>
    <dbReference type="NCBI Taxonomy" id="1198245"/>
    <lineage>
        <taxon>Bacteria</taxon>
        <taxon>Bacillati</taxon>
        <taxon>Actinomycetota</taxon>
        <taxon>Actinomycetes</taxon>
        <taxon>Micromonosporales</taxon>
        <taxon>Micromonosporaceae</taxon>
        <taxon>Micromonospora</taxon>
    </lineage>
</organism>
<dbReference type="PROSITE" id="PS51918">
    <property type="entry name" value="RADICAL_SAM"/>
    <property type="match status" value="1"/>
</dbReference>
<dbReference type="SUPFAM" id="SSF102114">
    <property type="entry name" value="Radical SAM enzymes"/>
    <property type="match status" value="1"/>
</dbReference>
<proteinExistence type="predicted"/>
<dbReference type="SFLD" id="SFLDG01386">
    <property type="entry name" value="main_SPASM_domain-containing"/>
    <property type="match status" value="1"/>
</dbReference>
<keyword evidence="4" id="KW-0411">Iron-sulfur</keyword>
<keyword evidence="2" id="KW-0479">Metal-binding</keyword>
<evidence type="ECO:0000256" key="4">
    <source>
        <dbReference type="ARBA" id="ARBA00023014"/>
    </source>
</evidence>
<feature type="domain" description="Radical SAM core" evidence="6">
    <location>
        <begin position="14"/>
        <end position="246"/>
    </location>
</feature>
<protein>
    <recommendedName>
        <fullName evidence="6">Radical SAM core domain-containing protein</fullName>
    </recommendedName>
</protein>
<sequence length="808" mass="85531">MACRCGAAGPAAPCRPISQYVLKVHSRCDLSCDHCYVYQEADQTWRDKPVRMAASTVRAAAARIAEHARAHDLPAVHVVLHGGEPLLLGPAGLREVLAELRAALTPGVVLDLRMQTNGVLLDEELCRLLVAYEVKIGVSLDGDRAANDRHRIFAHGGSSHAHARRALALLRRPEFRGSYAGILCTIDLRNDPDQVYSALLAEAPPRIDLLLPHATWDRPPRRPPGVATPYADWLGRIHRRWVDDGRPVPIRLFEALTSGAGGGTEAVGLAPADLLVVETDGSWEQVDSLKVAFHGAAGTDLDVFAHPVDEAARHPGVAIRQEGLAGLCATCRACPVVSRCGGGLYPHRWRTGTGFDNPSVYCADLQALIAIVDSAPASDRAGARRPGDAPAPAGAGGRGPRSPGIPVPRSAESVGDRAVDPAADRLLAEIAGGHGGPWALDVLAQTQLSITRVLLETWRDITGGSAAWELLAELDATAGDAVGAVLAHPFVRPWLVRQLARRGTPDVDLVPALAVVAAVRAGVEAVVEVPVRGGALVLPALGRLTVGDERAGEVRTAPGGLHIRVGSVSRTVPLDGAGPTPTGWQPVRRPPIADAMITIEDVDPERNCYGQPVAPTLDDDAADALGATLALARLAVHRDVPAHGVALDAGLRAVVPLAPDRLAPWRSATARQAFGAIAVAEMSDADAMAVLLVHEWQHGKLGALMDLYDLVDPGSSVRIPVAWRPDPRPVEGALQGAYAHLAVTEVWHARATADRPDAQVARGHLVRYRDWTREAVEALLGAGALTDLGERFVGRMGHVLEELRADQG</sequence>
<dbReference type="GO" id="GO:0016491">
    <property type="term" value="F:oxidoreductase activity"/>
    <property type="evidence" value="ECO:0007669"/>
    <property type="project" value="InterPro"/>
</dbReference>
<dbReference type="GO" id="GO:0046872">
    <property type="term" value="F:metal ion binding"/>
    <property type="evidence" value="ECO:0007669"/>
    <property type="project" value="UniProtKB-KW"/>
</dbReference>
<feature type="region of interest" description="Disordered" evidence="5">
    <location>
        <begin position="379"/>
        <end position="416"/>
    </location>
</feature>
<dbReference type="InterPro" id="IPR058240">
    <property type="entry name" value="rSAM_sf"/>
</dbReference>
<evidence type="ECO:0000256" key="5">
    <source>
        <dbReference type="SAM" id="MobiDB-lite"/>
    </source>
</evidence>
<dbReference type="PANTHER" id="PTHR43273">
    <property type="entry name" value="ANAEROBIC SULFATASE-MATURATING ENZYME HOMOLOG ASLB-RELATED"/>
    <property type="match status" value="1"/>
</dbReference>
<dbReference type="SFLD" id="SFLDG01072">
    <property type="entry name" value="dehydrogenase_like"/>
    <property type="match status" value="1"/>
</dbReference>
<evidence type="ECO:0000256" key="2">
    <source>
        <dbReference type="ARBA" id="ARBA00022723"/>
    </source>
</evidence>
<accession>A0A1N7B059</accession>
<keyword evidence="8" id="KW-1185">Reference proteome</keyword>
<keyword evidence="3" id="KW-0408">Iron</keyword>
<evidence type="ECO:0000313" key="7">
    <source>
        <dbReference type="EMBL" id="SIR44583.1"/>
    </source>
</evidence>
<dbReference type="AlphaFoldDB" id="A0A1N7B059"/>
<dbReference type="Gene3D" id="3.20.20.70">
    <property type="entry name" value="Aldolase class I"/>
    <property type="match status" value="1"/>
</dbReference>
<dbReference type="OrthoDB" id="9782387at2"/>
<dbReference type="GO" id="GO:0051536">
    <property type="term" value="F:iron-sulfur cluster binding"/>
    <property type="evidence" value="ECO:0007669"/>
    <property type="project" value="UniProtKB-KW"/>
</dbReference>
<dbReference type="EMBL" id="FTNF01000010">
    <property type="protein sequence ID" value="SIR44583.1"/>
    <property type="molecule type" value="Genomic_DNA"/>
</dbReference>
<dbReference type="SFLD" id="SFLDG01067">
    <property type="entry name" value="SPASM/twitch_domain_containing"/>
    <property type="match status" value="1"/>
</dbReference>
<dbReference type="Proteomes" id="UP000186004">
    <property type="component" value="Unassembled WGS sequence"/>
</dbReference>
<dbReference type="CDD" id="cd01335">
    <property type="entry name" value="Radical_SAM"/>
    <property type="match status" value="1"/>
</dbReference>
<evidence type="ECO:0000313" key="8">
    <source>
        <dbReference type="Proteomes" id="UP000186004"/>
    </source>
</evidence>
<gene>
    <name evidence="7" type="ORF">SAMN05444858_11041</name>
</gene>
<dbReference type="InterPro" id="IPR026337">
    <property type="entry name" value="AKG_HExxH"/>
</dbReference>
<dbReference type="SFLD" id="SFLDS00029">
    <property type="entry name" value="Radical_SAM"/>
    <property type="match status" value="1"/>
</dbReference>
<reference evidence="7 8" key="1">
    <citation type="submission" date="2017-01" db="EMBL/GenBank/DDBJ databases">
        <authorList>
            <person name="Mah S.A."/>
            <person name="Swanson W.J."/>
            <person name="Moy G.W."/>
            <person name="Vacquier V.D."/>
        </authorList>
    </citation>
    <scope>NUCLEOTIDE SEQUENCE [LARGE SCALE GENOMIC DNA]</scope>
    <source>
        <strain evidence="7 8">DSM 45758</strain>
    </source>
</reference>
<name>A0A1N7B059_9ACTN</name>